<dbReference type="OrthoDB" id="5795339at2759"/>
<evidence type="ECO:0000313" key="1">
    <source>
        <dbReference type="EMBL" id="CAI5440956.1"/>
    </source>
</evidence>
<name>A0A9P1I9T6_9PELO</name>
<dbReference type="SUPFAM" id="SSF49354">
    <property type="entry name" value="PapD-like"/>
    <property type="match status" value="1"/>
</dbReference>
<dbReference type="Proteomes" id="UP001152747">
    <property type="component" value="Unassembled WGS sequence"/>
</dbReference>
<organism evidence="1 2">
    <name type="scientific">Caenorhabditis angaria</name>
    <dbReference type="NCBI Taxonomy" id="860376"/>
    <lineage>
        <taxon>Eukaryota</taxon>
        <taxon>Metazoa</taxon>
        <taxon>Ecdysozoa</taxon>
        <taxon>Nematoda</taxon>
        <taxon>Chromadorea</taxon>
        <taxon>Rhabditida</taxon>
        <taxon>Rhabditina</taxon>
        <taxon>Rhabditomorpha</taxon>
        <taxon>Rhabditoidea</taxon>
        <taxon>Rhabditidae</taxon>
        <taxon>Peloderinae</taxon>
        <taxon>Caenorhabditis</taxon>
    </lineage>
</organism>
<accession>A0A9P1I9T6</accession>
<dbReference type="InterPro" id="IPR008962">
    <property type="entry name" value="PapD-like_sf"/>
</dbReference>
<reference evidence="1" key="1">
    <citation type="submission" date="2022-11" db="EMBL/GenBank/DDBJ databases">
        <authorList>
            <person name="Kikuchi T."/>
        </authorList>
    </citation>
    <scope>NUCLEOTIDE SEQUENCE</scope>
    <source>
        <strain evidence="1">PS1010</strain>
    </source>
</reference>
<evidence type="ECO:0000313" key="2">
    <source>
        <dbReference type="Proteomes" id="UP001152747"/>
    </source>
</evidence>
<keyword evidence="2" id="KW-1185">Reference proteome</keyword>
<protein>
    <recommendedName>
        <fullName evidence="3">MSP domain-containing protein</fullName>
    </recommendedName>
</protein>
<proteinExistence type="predicted"/>
<dbReference type="AlphaFoldDB" id="A0A9P1I9T6"/>
<sequence>MPYHLTENDQHILVFNDETKNQFLEMKITNKFNNRMKFGWETGFAPILEIIPATGCMEPFETRSFVINFHGAQLLSTDILDVQNLALKMWWMPAETRKRSMQESKIEVPVIFAIHVQPKLK</sequence>
<gene>
    <name evidence="1" type="ORF">CAMP_LOCUS3593</name>
</gene>
<comment type="caution">
    <text evidence="1">The sequence shown here is derived from an EMBL/GenBank/DDBJ whole genome shotgun (WGS) entry which is preliminary data.</text>
</comment>
<dbReference type="EMBL" id="CANHGI010000002">
    <property type="protein sequence ID" value="CAI5440956.1"/>
    <property type="molecule type" value="Genomic_DNA"/>
</dbReference>
<evidence type="ECO:0008006" key="3">
    <source>
        <dbReference type="Google" id="ProtNLM"/>
    </source>
</evidence>